<dbReference type="Proteomes" id="UP001233172">
    <property type="component" value="Unassembled WGS sequence"/>
</dbReference>
<proteinExistence type="predicted"/>
<gene>
    <name evidence="1" type="ORF">Bpfe_007022</name>
</gene>
<reference evidence="1" key="2">
    <citation type="submission" date="2023-04" db="EMBL/GenBank/DDBJ databases">
        <authorList>
            <person name="Bu L."/>
            <person name="Lu L."/>
            <person name="Laidemitt M.R."/>
            <person name="Zhang S.M."/>
            <person name="Mutuku M."/>
            <person name="Mkoji G."/>
            <person name="Steinauer M."/>
            <person name="Loker E.S."/>
        </authorList>
    </citation>
    <scope>NUCLEOTIDE SEQUENCE</scope>
    <source>
        <strain evidence="1">KasaAsao</strain>
        <tissue evidence="1">Whole Snail</tissue>
    </source>
</reference>
<name>A0AAD8FHA2_BIOPF</name>
<evidence type="ECO:0000313" key="1">
    <source>
        <dbReference type="EMBL" id="KAK0063381.1"/>
    </source>
</evidence>
<organism evidence="1 2">
    <name type="scientific">Biomphalaria pfeifferi</name>
    <name type="common">Bloodfluke planorb</name>
    <name type="synonym">Freshwater snail</name>
    <dbReference type="NCBI Taxonomy" id="112525"/>
    <lineage>
        <taxon>Eukaryota</taxon>
        <taxon>Metazoa</taxon>
        <taxon>Spiralia</taxon>
        <taxon>Lophotrochozoa</taxon>
        <taxon>Mollusca</taxon>
        <taxon>Gastropoda</taxon>
        <taxon>Heterobranchia</taxon>
        <taxon>Euthyneura</taxon>
        <taxon>Panpulmonata</taxon>
        <taxon>Hygrophila</taxon>
        <taxon>Lymnaeoidea</taxon>
        <taxon>Planorbidae</taxon>
        <taxon>Biomphalaria</taxon>
    </lineage>
</organism>
<accession>A0AAD8FHA2</accession>
<comment type="caution">
    <text evidence="1">The sequence shown here is derived from an EMBL/GenBank/DDBJ whole genome shotgun (WGS) entry which is preliminary data.</text>
</comment>
<reference evidence="1" key="1">
    <citation type="journal article" date="2023" name="PLoS Negl. Trop. Dis.">
        <title>A genome sequence for Biomphalaria pfeifferi, the major vector snail for the human-infecting parasite Schistosoma mansoni.</title>
        <authorList>
            <person name="Bu L."/>
            <person name="Lu L."/>
            <person name="Laidemitt M.R."/>
            <person name="Zhang S.M."/>
            <person name="Mutuku M."/>
            <person name="Mkoji G."/>
            <person name="Steinauer M."/>
            <person name="Loker E.S."/>
        </authorList>
    </citation>
    <scope>NUCLEOTIDE SEQUENCE</scope>
    <source>
        <strain evidence="1">KasaAsao</strain>
    </source>
</reference>
<protein>
    <submittedName>
        <fullName evidence="1">Uncharacterized protein</fullName>
    </submittedName>
</protein>
<dbReference type="EMBL" id="JASAOG010000021">
    <property type="protein sequence ID" value="KAK0063381.1"/>
    <property type="molecule type" value="Genomic_DNA"/>
</dbReference>
<keyword evidence="2" id="KW-1185">Reference proteome</keyword>
<sequence>MFQCRVVLSEADPPVLVKHVNVILSIGRSQVRLKTLIERMIARSLLHALEGGRSSDGGVKSSVVEAGIESSKEKQLWMVRIDSNLLFKWSSSM</sequence>
<evidence type="ECO:0000313" key="2">
    <source>
        <dbReference type="Proteomes" id="UP001233172"/>
    </source>
</evidence>
<dbReference type="AlphaFoldDB" id="A0AAD8FHA2"/>